<dbReference type="SUPFAM" id="SSF53474">
    <property type="entry name" value="alpha/beta-Hydrolases"/>
    <property type="match status" value="1"/>
</dbReference>
<proteinExistence type="predicted"/>
<protein>
    <submittedName>
        <fullName evidence="7">Prolyl oligopeptidase</fullName>
        <ecNumber evidence="7">3.4.21.26</ecNumber>
    </submittedName>
</protein>
<dbReference type="Gene3D" id="2.130.10.120">
    <property type="entry name" value="Prolyl oligopeptidase, N-terminal domain"/>
    <property type="match status" value="1"/>
</dbReference>
<dbReference type="Pfam" id="PF00326">
    <property type="entry name" value="Peptidase_S9"/>
    <property type="match status" value="1"/>
</dbReference>
<dbReference type="EC" id="3.4.21.26" evidence="7"/>
<keyword evidence="1" id="KW-0645">Protease</keyword>
<reference evidence="7 8" key="1">
    <citation type="submission" date="2020-08" db="EMBL/GenBank/DDBJ databases">
        <title>Genomic Encyclopedia of Type Strains, Phase IV (KMG-IV): sequencing the most valuable type-strain genomes for metagenomic binning, comparative biology and taxonomic classification.</title>
        <authorList>
            <person name="Goeker M."/>
        </authorList>
    </citation>
    <scope>NUCLEOTIDE SEQUENCE [LARGE SCALE GENOMIC DNA]</scope>
    <source>
        <strain evidence="7 8">DSM 102850</strain>
    </source>
</reference>
<dbReference type="InterPro" id="IPR002470">
    <property type="entry name" value="Peptidase_S9A"/>
</dbReference>
<organism evidence="7 8">
    <name type="scientific">Parvularcula dongshanensis</name>
    <dbReference type="NCBI Taxonomy" id="1173995"/>
    <lineage>
        <taxon>Bacteria</taxon>
        <taxon>Pseudomonadati</taxon>
        <taxon>Pseudomonadota</taxon>
        <taxon>Alphaproteobacteria</taxon>
        <taxon>Parvularculales</taxon>
        <taxon>Parvularculaceae</taxon>
        <taxon>Parvularcula</taxon>
    </lineage>
</organism>
<dbReference type="PANTHER" id="PTHR42881:SF13">
    <property type="entry name" value="PROLYL ENDOPEPTIDASE"/>
    <property type="match status" value="1"/>
</dbReference>
<dbReference type="SUPFAM" id="SSF50993">
    <property type="entry name" value="Peptidase/esterase 'gauge' domain"/>
    <property type="match status" value="1"/>
</dbReference>
<dbReference type="GO" id="GO:0005829">
    <property type="term" value="C:cytosol"/>
    <property type="evidence" value="ECO:0007669"/>
    <property type="project" value="TreeGrafter"/>
</dbReference>
<keyword evidence="8" id="KW-1185">Reference proteome</keyword>
<gene>
    <name evidence="7" type="ORF">GGQ59_001804</name>
</gene>
<evidence type="ECO:0000256" key="1">
    <source>
        <dbReference type="ARBA" id="ARBA00022670"/>
    </source>
</evidence>
<evidence type="ECO:0000256" key="3">
    <source>
        <dbReference type="ARBA" id="ARBA00022825"/>
    </source>
</evidence>
<evidence type="ECO:0000256" key="2">
    <source>
        <dbReference type="ARBA" id="ARBA00022801"/>
    </source>
</evidence>
<keyword evidence="4" id="KW-0732">Signal</keyword>
<name>A0A840I357_9PROT</name>
<keyword evidence="2 7" id="KW-0378">Hydrolase</keyword>
<dbReference type="InterPro" id="IPR029058">
    <property type="entry name" value="AB_hydrolase_fold"/>
</dbReference>
<feature type="chain" id="PRO_5032602935" evidence="4">
    <location>
        <begin position="21"/>
        <end position="716"/>
    </location>
</feature>
<dbReference type="Gene3D" id="3.40.50.1820">
    <property type="entry name" value="alpha/beta hydrolase"/>
    <property type="match status" value="1"/>
</dbReference>
<evidence type="ECO:0000313" key="8">
    <source>
        <dbReference type="Proteomes" id="UP000563524"/>
    </source>
</evidence>
<evidence type="ECO:0000259" key="5">
    <source>
        <dbReference type="Pfam" id="PF00326"/>
    </source>
</evidence>
<evidence type="ECO:0000313" key="7">
    <source>
        <dbReference type="EMBL" id="MBB4659279.1"/>
    </source>
</evidence>
<dbReference type="RefSeq" id="WP_183817720.1">
    <property type="nucleotide sequence ID" value="NZ_JACHOB010000003.1"/>
</dbReference>
<dbReference type="AlphaFoldDB" id="A0A840I357"/>
<dbReference type="GO" id="GO:0004252">
    <property type="term" value="F:serine-type endopeptidase activity"/>
    <property type="evidence" value="ECO:0007669"/>
    <property type="project" value="UniProtKB-EC"/>
</dbReference>
<feature type="domain" description="Peptidase S9A N-terminal" evidence="6">
    <location>
        <begin position="29"/>
        <end position="425"/>
    </location>
</feature>
<dbReference type="InterPro" id="IPR051167">
    <property type="entry name" value="Prolyl_oligopep/macrocyclase"/>
</dbReference>
<accession>A0A840I357</accession>
<comment type="caution">
    <text evidence="7">The sequence shown here is derived from an EMBL/GenBank/DDBJ whole genome shotgun (WGS) entry which is preliminary data.</text>
</comment>
<dbReference type="PRINTS" id="PR00862">
    <property type="entry name" value="PROLIGOPTASE"/>
</dbReference>
<keyword evidence="3" id="KW-0720">Serine protease</keyword>
<dbReference type="PANTHER" id="PTHR42881">
    <property type="entry name" value="PROLYL ENDOPEPTIDASE"/>
    <property type="match status" value="1"/>
</dbReference>
<dbReference type="Pfam" id="PF02897">
    <property type="entry name" value="Peptidase_S9_N"/>
    <property type="match status" value="1"/>
</dbReference>
<dbReference type="InterPro" id="IPR023302">
    <property type="entry name" value="Pept_S9A_N"/>
</dbReference>
<sequence length="716" mass="77971">MRSLLLTAAAAALLTGTAAAQETPGAEGAGYDRADPFSWLEDVEGERTLEKVRAWNERSLPVLEAVPAYDDLYDEALAVLTSDARIPAPEIRGEYVYNFWQDEAHVQGLWRRSSIEAYAGGAPEWEILLDVDALREAEGEDWVWHGASCAPASDRCLVSLSHGGSDADVAREFSVETKAFVEGGFVLPEAKQDAAWVDEDTLLVATDWGDGTMTESGYPFVVKRWRRGTPLGEAVPVFEGQPKDVRAAGITVHRGGRTYAFVLRAETFFEDVLFYQGEDGLTKLPIPKRADFEDIVDGKLIVLLREDWSYQGTAYAQGDLVALSLEDMTAEAVFSPNDRQAVQRAAATSDALYVELLDDVAGEAIRLTPGPDGWTAETLALPENGVVSIAAADGDRPDLFLSFESLTQPDTLYHYDAGSGMAEVMALPAFYDASDVVVEQREAESADGTRVPYFVMGKRDVLEAGDAPTIQYGYGGFLIPILPVYYDDPARPQNGALAGKMWVSRGGVLVLSNIRGGGEFGPAWHEAALKENRQRAFDDFIAISEDLIADGVTTPGKLGAIGRSNGGLLMGAMLTQRPDLYAALDIGVPLIDMFRYDKLLAGASWVGEYGDPDIPEERAFIGAYSPYQNLSADADYPVPFIYTSTKDDRVHPGHARKLAAKLESFGDDFLYYENIEGGHGGTANQEQLAMRTALEYAYFVRQLMGQTQEADGSRSD</sequence>
<dbReference type="GO" id="GO:0006508">
    <property type="term" value="P:proteolysis"/>
    <property type="evidence" value="ECO:0007669"/>
    <property type="project" value="UniProtKB-KW"/>
</dbReference>
<evidence type="ECO:0000256" key="4">
    <source>
        <dbReference type="SAM" id="SignalP"/>
    </source>
</evidence>
<evidence type="ECO:0000259" key="6">
    <source>
        <dbReference type="Pfam" id="PF02897"/>
    </source>
</evidence>
<feature type="signal peptide" evidence="4">
    <location>
        <begin position="1"/>
        <end position="20"/>
    </location>
</feature>
<feature type="domain" description="Peptidase S9 prolyl oligopeptidase catalytic" evidence="5">
    <location>
        <begin position="501"/>
        <end position="703"/>
    </location>
</feature>
<dbReference type="GO" id="GO:0070012">
    <property type="term" value="F:oligopeptidase activity"/>
    <property type="evidence" value="ECO:0007669"/>
    <property type="project" value="TreeGrafter"/>
</dbReference>
<dbReference type="InterPro" id="IPR001375">
    <property type="entry name" value="Peptidase_S9_cat"/>
</dbReference>
<dbReference type="EMBL" id="JACHOB010000003">
    <property type="protein sequence ID" value="MBB4659279.1"/>
    <property type="molecule type" value="Genomic_DNA"/>
</dbReference>
<dbReference type="Proteomes" id="UP000563524">
    <property type="component" value="Unassembled WGS sequence"/>
</dbReference>